<feature type="transmembrane region" description="Helical" evidence="1">
    <location>
        <begin position="33"/>
        <end position="52"/>
    </location>
</feature>
<evidence type="ECO:0000313" key="3">
    <source>
        <dbReference type="Proteomes" id="UP000192634"/>
    </source>
</evidence>
<dbReference type="RefSeq" id="WP_084449569.1">
    <property type="nucleotide sequence ID" value="NZ_CBDRLL010000003.1"/>
</dbReference>
<organism evidence="2 3">
    <name type="scientific">Janibacter indicus</name>
    <dbReference type="NCBI Taxonomy" id="857417"/>
    <lineage>
        <taxon>Bacteria</taxon>
        <taxon>Bacillati</taxon>
        <taxon>Actinomycetota</taxon>
        <taxon>Actinomycetes</taxon>
        <taxon>Micrococcales</taxon>
        <taxon>Intrasporangiaceae</taxon>
        <taxon>Janibacter</taxon>
    </lineage>
</organism>
<proteinExistence type="predicted"/>
<feature type="transmembrane region" description="Helical" evidence="1">
    <location>
        <begin position="119"/>
        <end position="141"/>
    </location>
</feature>
<dbReference type="Proteomes" id="UP000192634">
    <property type="component" value="Unassembled WGS sequence"/>
</dbReference>
<evidence type="ECO:0000256" key="1">
    <source>
        <dbReference type="SAM" id="Phobius"/>
    </source>
</evidence>
<sequence length="143" mass="14604">MTPARTLVALGALGVVLGGLVAAVTGPMDWAKGSWAAAYLVLVVGVAQYVMGRLRAVDATSDRVGWVQVAGWNLGSLLVIGGTLVTTPLLVDLGSVLLVVALVLALRARVARVPAAAALAYRAMLLMLAVSIPVGIVLSHLRG</sequence>
<accession>A0A1W1YCP2</accession>
<protein>
    <submittedName>
        <fullName evidence="2">Uncharacterized protein</fullName>
    </submittedName>
</protein>
<dbReference type="EMBL" id="FWXN01000001">
    <property type="protein sequence ID" value="SMC33927.1"/>
    <property type="molecule type" value="Genomic_DNA"/>
</dbReference>
<feature type="transmembrane region" description="Helical" evidence="1">
    <location>
        <begin position="89"/>
        <end position="107"/>
    </location>
</feature>
<dbReference type="AlphaFoldDB" id="A0A1W1YCP2"/>
<feature type="transmembrane region" description="Helical" evidence="1">
    <location>
        <begin position="64"/>
        <end position="83"/>
    </location>
</feature>
<gene>
    <name evidence="2" type="ORF">SAMN06296429_101351</name>
</gene>
<keyword evidence="1" id="KW-0812">Transmembrane</keyword>
<reference evidence="2 3" key="1">
    <citation type="submission" date="2017-04" db="EMBL/GenBank/DDBJ databases">
        <authorList>
            <person name="Afonso C.L."/>
            <person name="Miller P.J."/>
            <person name="Scott M.A."/>
            <person name="Spackman E."/>
            <person name="Goraichik I."/>
            <person name="Dimitrov K.M."/>
            <person name="Suarez D.L."/>
            <person name="Swayne D.E."/>
        </authorList>
    </citation>
    <scope>NUCLEOTIDE SEQUENCE [LARGE SCALE GENOMIC DNA]</scope>
    <source>
        <strain evidence="2 3">CGMCC 1.12511</strain>
    </source>
</reference>
<keyword evidence="1" id="KW-0472">Membrane</keyword>
<name>A0A1W1YCP2_9MICO</name>
<dbReference type="OrthoDB" id="4870475at2"/>
<keyword evidence="1" id="KW-1133">Transmembrane helix</keyword>
<evidence type="ECO:0000313" key="2">
    <source>
        <dbReference type="EMBL" id="SMC33927.1"/>
    </source>
</evidence>